<evidence type="ECO:0000313" key="1">
    <source>
        <dbReference type="EMBL" id="GBP94443.1"/>
    </source>
</evidence>
<gene>
    <name evidence="1" type="ORF">EVAR_68721_1</name>
</gene>
<keyword evidence="2" id="KW-1185">Reference proteome</keyword>
<sequence length="111" mass="12755">MSTEGKKCHLCDLERPRGALTGRLILFKNMFLSSMPRLLRKLKKQSSNYVGKFPYPSPPLYAWFVQSASTTPPSYTGLRTDSHAAETRLHAVHYIPNLLEIYTKKGEREKR</sequence>
<organism evidence="1 2">
    <name type="scientific">Eumeta variegata</name>
    <name type="common">Bagworm moth</name>
    <name type="synonym">Eumeta japonica</name>
    <dbReference type="NCBI Taxonomy" id="151549"/>
    <lineage>
        <taxon>Eukaryota</taxon>
        <taxon>Metazoa</taxon>
        <taxon>Ecdysozoa</taxon>
        <taxon>Arthropoda</taxon>
        <taxon>Hexapoda</taxon>
        <taxon>Insecta</taxon>
        <taxon>Pterygota</taxon>
        <taxon>Neoptera</taxon>
        <taxon>Endopterygota</taxon>
        <taxon>Lepidoptera</taxon>
        <taxon>Glossata</taxon>
        <taxon>Ditrysia</taxon>
        <taxon>Tineoidea</taxon>
        <taxon>Psychidae</taxon>
        <taxon>Oiketicinae</taxon>
        <taxon>Eumeta</taxon>
    </lineage>
</organism>
<proteinExistence type="predicted"/>
<reference evidence="1 2" key="1">
    <citation type="journal article" date="2019" name="Commun. Biol.">
        <title>The bagworm genome reveals a unique fibroin gene that provides high tensile strength.</title>
        <authorList>
            <person name="Kono N."/>
            <person name="Nakamura H."/>
            <person name="Ohtoshi R."/>
            <person name="Tomita M."/>
            <person name="Numata K."/>
            <person name="Arakawa K."/>
        </authorList>
    </citation>
    <scope>NUCLEOTIDE SEQUENCE [LARGE SCALE GENOMIC DNA]</scope>
</reference>
<name>A0A4C2A5B2_EUMVA</name>
<protein>
    <submittedName>
        <fullName evidence="1">Uncharacterized protein</fullName>
    </submittedName>
</protein>
<dbReference type="EMBL" id="BGZK01002506">
    <property type="protein sequence ID" value="GBP94443.1"/>
    <property type="molecule type" value="Genomic_DNA"/>
</dbReference>
<evidence type="ECO:0000313" key="2">
    <source>
        <dbReference type="Proteomes" id="UP000299102"/>
    </source>
</evidence>
<comment type="caution">
    <text evidence="1">The sequence shown here is derived from an EMBL/GenBank/DDBJ whole genome shotgun (WGS) entry which is preliminary data.</text>
</comment>
<dbReference type="Proteomes" id="UP000299102">
    <property type="component" value="Unassembled WGS sequence"/>
</dbReference>
<accession>A0A4C2A5B2</accession>
<dbReference type="AlphaFoldDB" id="A0A4C2A5B2"/>